<dbReference type="AlphaFoldDB" id="A0AAV5T142"/>
<feature type="non-terminal residue" evidence="2">
    <location>
        <position position="1"/>
    </location>
</feature>
<protein>
    <recommendedName>
        <fullName evidence="5">RING-type domain-containing protein</fullName>
    </recommendedName>
</protein>
<feature type="non-terminal residue" evidence="2">
    <location>
        <position position="267"/>
    </location>
</feature>
<evidence type="ECO:0008006" key="5">
    <source>
        <dbReference type="Google" id="ProtNLM"/>
    </source>
</evidence>
<evidence type="ECO:0000256" key="1">
    <source>
        <dbReference type="SAM" id="MobiDB-lite"/>
    </source>
</evidence>
<keyword evidence="4" id="KW-1185">Reference proteome</keyword>
<proteinExistence type="predicted"/>
<gene>
    <name evidence="2" type="ORF">PENTCL1PPCAC_11481</name>
    <name evidence="3" type="ORF">PENTCL1PPCAC_11487</name>
</gene>
<dbReference type="EMBL" id="BTSX01000003">
    <property type="protein sequence ID" value="GMS89312.1"/>
    <property type="molecule type" value="Genomic_DNA"/>
</dbReference>
<accession>A0AAV5T142</accession>
<name>A0AAV5T142_9BILA</name>
<reference evidence="2" key="1">
    <citation type="submission" date="2023-10" db="EMBL/GenBank/DDBJ databases">
        <title>Genome assembly of Pristionchus species.</title>
        <authorList>
            <person name="Yoshida K."/>
            <person name="Sommer R.J."/>
        </authorList>
    </citation>
    <scope>NUCLEOTIDE SEQUENCE</scope>
    <source>
        <strain evidence="2">RS0144</strain>
    </source>
</reference>
<organism evidence="2 4">
    <name type="scientific">Pristionchus entomophagus</name>
    <dbReference type="NCBI Taxonomy" id="358040"/>
    <lineage>
        <taxon>Eukaryota</taxon>
        <taxon>Metazoa</taxon>
        <taxon>Ecdysozoa</taxon>
        <taxon>Nematoda</taxon>
        <taxon>Chromadorea</taxon>
        <taxon>Rhabditida</taxon>
        <taxon>Rhabditina</taxon>
        <taxon>Diplogasteromorpha</taxon>
        <taxon>Diplogasteroidea</taxon>
        <taxon>Neodiplogasteridae</taxon>
        <taxon>Pristionchus</taxon>
    </lineage>
</organism>
<evidence type="ECO:0000313" key="3">
    <source>
        <dbReference type="EMBL" id="GMS89312.1"/>
    </source>
</evidence>
<dbReference type="Proteomes" id="UP001432027">
    <property type="component" value="Unassembled WGS sequence"/>
</dbReference>
<comment type="caution">
    <text evidence="2">The sequence shown here is derived from an EMBL/GenBank/DDBJ whole genome shotgun (WGS) entry which is preliminary data.</text>
</comment>
<evidence type="ECO:0000313" key="2">
    <source>
        <dbReference type="EMBL" id="GMS89306.1"/>
    </source>
</evidence>
<feature type="region of interest" description="Disordered" evidence="1">
    <location>
        <begin position="1"/>
        <end position="27"/>
    </location>
</feature>
<evidence type="ECO:0000313" key="4">
    <source>
        <dbReference type="Proteomes" id="UP001432027"/>
    </source>
</evidence>
<feature type="compositionally biased region" description="Low complexity" evidence="1">
    <location>
        <begin position="8"/>
        <end position="22"/>
    </location>
</feature>
<dbReference type="EMBL" id="BTSX01000003">
    <property type="protein sequence ID" value="GMS89306.1"/>
    <property type="molecule type" value="Genomic_DNA"/>
</dbReference>
<sequence length="267" mass="28911">TMDNTPATNGGITGTSTTNGKNEGLPMDTTTTTVATTTHVLTYAQMQMTVDGLTRYTISQAEARAELDAAKDVQQRMSRKCLLLEATTNALLLNNRTLANSMDIERANNERLSGLVSTMFSQLATLEGRHRASIRIQALRAEVDATCNGNGAANNDDLQQELYCVVCFGRGADVKTLFKCMADNGCGVVIGRYKCVSGVATGAVSKSCPLCRVNWVPLTSPRCNGRDVILPPSRRQIFFSSSLTIHTDTMYITRDSIPISTVVPYKP</sequence>